<name>A0A4C1W879_EUMVA</name>
<keyword evidence="3" id="KW-1185">Reference proteome</keyword>
<dbReference type="Proteomes" id="UP000299102">
    <property type="component" value="Unassembled WGS sequence"/>
</dbReference>
<feature type="compositionally biased region" description="Basic and acidic residues" evidence="1">
    <location>
        <begin position="1"/>
        <end position="13"/>
    </location>
</feature>
<evidence type="ECO:0000313" key="3">
    <source>
        <dbReference type="Proteomes" id="UP000299102"/>
    </source>
</evidence>
<gene>
    <name evidence="2" type="ORF">EVAR_86985_1</name>
</gene>
<dbReference type="AlphaFoldDB" id="A0A4C1W879"/>
<feature type="region of interest" description="Disordered" evidence="1">
    <location>
        <begin position="1"/>
        <end position="40"/>
    </location>
</feature>
<evidence type="ECO:0000256" key="1">
    <source>
        <dbReference type="SAM" id="MobiDB-lite"/>
    </source>
</evidence>
<evidence type="ECO:0000313" key="2">
    <source>
        <dbReference type="EMBL" id="GBP46732.1"/>
    </source>
</evidence>
<accession>A0A4C1W879</accession>
<feature type="compositionally biased region" description="Basic and acidic residues" evidence="1">
    <location>
        <begin position="25"/>
        <end position="34"/>
    </location>
</feature>
<sequence>MPRSDDHAREPRPRPGVPPSLATAEPEKRPEDAIRSCAPSDSAHLVVLVSREQPPERGPSAPRASALVHLGRWSQSYRESDTGAVSSRSRVTVGADCVTRPRPPGAPPSLASFQSRRRCIRRAESRRAAALKFVTAGGGAISCKRRGAGGSHCAFFPNTTTEVHDRRRPLMLAAPLHSYTPVWVLIAQGANPPTILLQIEGLRIV</sequence>
<reference evidence="2 3" key="1">
    <citation type="journal article" date="2019" name="Commun. Biol.">
        <title>The bagworm genome reveals a unique fibroin gene that provides high tensile strength.</title>
        <authorList>
            <person name="Kono N."/>
            <person name="Nakamura H."/>
            <person name="Ohtoshi R."/>
            <person name="Tomita M."/>
            <person name="Numata K."/>
            <person name="Arakawa K."/>
        </authorList>
    </citation>
    <scope>NUCLEOTIDE SEQUENCE [LARGE SCALE GENOMIC DNA]</scope>
</reference>
<protein>
    <submittedName>
        <fullName evidence="2">Uncharacterized protein</fullName>
    </submittedName>
</protein>
<comment type="caution">
    <text evidence="2">The sequence shown here is derived from an EMBL/GenBank/DDBJ whole genome shotgun (WGS) entry which is preliminary data.</text>
</comment>
<dbReference type="EMBL" id="BGZK01000488">
    <property type="protein sequence ID" value="GBP46732.1"/>
    <property type="molecule type" value="Genomic_DNA"/>
</dbReference>
<proteinExistence type="predicted"/>
<organism evidence="2 3">
    <name type="scientific">Eumeta variegata</name>
    <name type="common">Bagworm moth</name>
    <name type="synonym">Eumeta japonica</name>
    <dbReference type="NCBI Taxonomy" id="151549"/>
    <lineage>
        <taxon>Eukaryota</taxon>
        <taxon>Metazoa</taxon>
        <taxon>Ecdysozoa</taxon>
        <taxon>Arthropoda</taxon>
        <taxon>Hexapoda</taxon>
        <taxon>Insecta</taxon>
        <taxon>Pterygota</taxon>
        <taxon>Neoptera</taxon>
        <taxon>Endopterygota</taxon>
        <taxon>Lepidoptera</taxon>
        <taxon>Glossata</taxon>
        <taxon>Ditrysia</taxon>
        <taxon>Tineoidea</taxon>
        <taxon>Psychidae</taxon>
        <taxon>Oiketicinae</taxon>
        <taxon>Eumeta</taxon>
    </lineage>
</organism>